<dbReference type="PANTHER" id="PTHR24095:SF14">
    <property type="entry name" value="ACETYL-COENZYME A SYNTHETASE 1"/>
    <property type="match status" value="1"/>
</dbReference>
<dbReference type="InterPro" id="IPR020845">
    <property type="entry name" value="AMP-binding_CS"/>
</dbReference>
<name>A0A0F9FF89_9ZZZZ</name>
<dbReference type="PRINTS" id="PR00154">
    <property type="entry name" value="AMPBINDING"/>
</dbReference>
<protein>
    <recommendedName>
        <fullName evidence="1">AMP-dependent synthetase/ligase domain-containing protein</fullName>
    </recommendedName>
</protein>
<dbReference type="InterPro" id="IPR000873">
    <property type="entry name" value="AMP-dep_synth/lig_dom"/>
</dbReference>
<dbReference type="GO" id="GO:0005829">
    <property type="term" value="C:cytosol"/>
    <property type="evidence" value="ECO:0007669"/>
    <property type="project" value="TreeGrafter"/>
</dbReference>
<organism evidence="2">
    <name type="scientific">marine sediment metagenome</name>
    <dbReference type="NCBI Taxonomy" id="412755"/>
    <lineage>
        <taxon>unclassified sequences</taxon>
        <taxon>metagenomes</taxon>
        <taxon>ecological metagenomes</taxon>
    </lineage>
</organism>
<dbReference type="PROSITE" id="PS00455">
    <property type="entry name" value="AMP_BINDING"/>
    <property type="match status" value="1"/>
</dbReference>
<feature type="non-terminal residue" evidence="2">
    <location>
        <position position="1"/>
    </location>
</feature>
<accession>A0A0F9FF89</accession>
<sequence length="109" mass="12551">IDKVPTIEHVIVVKRSGREVSHTKKDIWYNDFIDGKSDECEPEEMDSEDTLFLLYTSGTTGKPKGVKHTTAGYILYTSFTHRVVFNYKEEDVWYCTADEHNNSLCLAEI</sequence>
<feature type="domain" description="AMP-dependent synthetase/ligase" evidence="1">
    <location>
        <begin position="7"/>
        <end position="98"/>
    </location>
</feature>
<dbReference type="EMBL" id="LAZR01032839">
    <property type="protein sequence ID" value="KKL49777.1"/>
    <property type="molecule type" value="Genomic_DNA"/>
</dbReference>
<comment type="caution">
    <text evidence="2">The sequence shown here is derived from an EMBL/GenBank/DDBJ whole genome shotgun (WGS) entry which is preliminary data.</text>
</comment>
<proteinExistence type="predicted"/>
<reference evidence="2" key="1">
    <citation type="journal article" date="2015" name="Nature">
        <title>Complex archaea that bridge the gap between prokaryotes and eukaryotes.</title>
        <authorList>
            <person name="Spang A."/>
            <person name="Saw J.H."/>
            <person name="Jorgensen S.L."/>
            <person name="Zaremba-Niedzwiedzka K."/>
            <person name="Martijn J."/>
            <person name="Lind A.E."/>
            <person name="van Eijk R."/>
            <person name="Schleper C."/>
            <person name="Guy L."/>
            <person name="Ettema T.J."/>
        </authorList>
    </citation>
    <scope>NUCLEOTIDE SEQUENCE</scope>
</reference>
<dbReference type="Gene3D" id="3.40.50.12780">
    <property type="entry name" value="N-terminal domain of ligase-like"/>
    <property type="match status" value="1"/>
</dbReference>
<dbReference type="GO" id="GO:0006085">
    <property type="term" value="P:acetyl-CoA biosynthetic process"/>
    <property type="evidence" value="ECO:0007669"/>
    <property type="project" value="TreeGrafter"/>
</dbReference>
<dbReference type="GO" id="GO:0003987">
    <property type="term" value="F:acetate-CoA ligase activity"/>
    <property type="evidence" value="ECO:0007669"/>
    <property type="project" value="TreeGrafter"/>
</dbReference>
<dbReference type="SUPFAM" id="SSF56801">
    <property type="entry name" value="Acetyl-CoA synthetase-like"/>
    <property type="match status" value="1"/>
</dbReference>
<dbReference type="AlphaFoldDB" id="A0A0F9FF89"/>
<evidence type="ECO:0000259" key="1">
    <source>
        <dbReference type="Pfam" id="PF00501"/>
    </source>
</evidence>
<dbReference type="Pfam" id="PF00501">
    <property type="entry name" value="AMP-binding"/>
    <property type="match status" value="1"/>
</dbReference>
<evidence type="ECO:0000313" key="2">
    <source>
        <dbReference type="EMBL" id="KKL49777.1"/>
    </source>
</evidence>
<dbReference type="InterPro" id="IPR020459">
    <property type="entry name" value="AMP-binding"/>
</dbReference>
<dbReference type="PANTHER" id="PTHR24095">
    <property type="entry name" value="ACETYL-COENZYME A SYNTHETASE"/>
    <property type="match status" value="1"/>
</dbReference>
<dbReference type="InterPro" id="IPR042099">
    <property type="entry name" value="ANL_N_sf"/>
</dbReference>
<gene>
    <name evidence="2" type="ORF">LCGC14_2312140</name>
</gene>